<comment type="similarity">
    <text evidence="1">Belongs to the VPS13 family.</text>
</comment>
<dbReference type="GO" id="GO:0045053">
    <property type="term" value="P:protein retention in Golgi apparatus"/>
    <property type="evidence" value="ECO:0007669"/>
    <property type="project" value="TreeGrafter"/>
</dbReference>
<keyword evidence="2" id="KW-0813">Transport</keyword>
<feature type="region of interest" description="Disordered" evidence="3">
    <location>
        <begin position="999"/>
        <end position="1022"/>
    </location>
</feature>
<evidence type="ECO:0000256" key="1">
    <source>
        <dbReference type="ARBA" id="ARBA00006545"/>
    </source>
</evidence>
<dbReference type="Pfam" id="PF12624">
    <property type="entry name" value="VPS13_N"/>
    <property type="match status" value="1"/>
</dbReference>
<keyword evidence="6" id="KW-1185">Reference proteome</keyword>
<accession>A0AAD7U939</accession>
<dbReference type="GO" id="GO:0006623">
    <property type="term" value="P:protein targeting to vacuole"/>
    <property type="evidence" value="ECO:0007669"/>
    <property type="project" value="TreeGrafter"/>
</dbReference>
<gene>
    <name evidence="5" type="ORF">CTAYLR_007921</name>
</gene>
<organism evidence="5 6">
    <name type="scientific">Chrysophaeum taylorii</name>
    <dbReference type="NCBI Taxonomy" id="2483200"/>
    <lineage>
        <taxon>Eukaryota</taxon>
        <taxon>Sar</taxon>
        <taxon>Stramenopiles</taxon>
        <taxon>Ochrophyta</taxon>
        <taxon>Pelagophyceae</taxon>
        <taxon>Pelagomonadales</taxon>
        <taxon>Pelagomonadaceae</taxon>
        <taxon>Chrysophaeum</taxon>
    </lineage>
</organism>
<dbReference type="PANTHER" id="PTHR16166:SF93">
    <property type="entry name" value="INTERMEMBRANE LIPID TRANSFER PROTEIN VPS13"/>
    <property type="match status" value="1"/>
</dbReference>
<dbReference type="EMBL" id="JAQMWT010000498">
    <property type="protein sequence ID" value="KAJ8600557.1"/>
    <property type="molecule type" value="Genomic_DNA"/>
</dbReference>
<proteinExistence type="inferred from homology"/>
<feature type="compositionally biased region" description="Low complexity" evidence="3">
    <location>
        <begin position="1003"/>
        <end position="1016"/>
    </location>
</feature>
<evidence type="ECO:0000259" key="4">
    <source>
        <dbReference type="Pfam" id="PF12624"/>
    </source>
</evidence>
<evidence type="ECO:0000256" key="2">
    <source>
        <dbReference type="ARBA" id="ARBA00022448"/>
    </source>
</evidence>
<sequence length="2922" mass="311632">MSLKQILFNVLQNAIGDFIVGFSADQLKLGLWSGEIELKDLEVNTAAVAKLGLPIAIVGGRVEKLRLSIPWSKLGSRPVVVSIQGVQALVAAERTPAPEELAARLGAALAARLARADTAFARQLEAPQNNNNKAAPPPHKGTAARYAAKIVDNLEVSVRGVHVRFEDGTDAVGLTLGLLEARAANERWEAAFVERESQTVLRNLARLEKLAVYWQRGETLRGREDALARLEALVGDSSDLDAAYVLRPLDASLRVTRNDSDKAGAPRYRLDLDTASAAAKVVVRRSTLRAATALAKRVATLSRQHALASRHPAARLGAAARPVSRGGGGNARLWWRYAAEFACPALATAHDRATAFSVDSLRNLRRRARYVVLYERSLDDDDDDDEEVRKEMREIEFGVPEAALAVWRQTLLVKRRNNKSSEGDASPGLWGRWMGRKKEAPVAEDKDEATLEDLEKIARRAEEEEARARPPPGFELVRASVRTGCRVSFYAEAEDVPVAQFGVDLSAFARQTADGDELDIVAGLGDIYLKDATGRAAAAGVRDDLLLGHSSSSSSSSSDAEVSALAVTALAADPDAARAVDAGDAPIQLVVSRRPLPIAAAATKLVVVTRARPFRVVYDAPAFARLAAVFAPAPEDRAALAHNADKARAAAGKYARAAAASALDTLVEDGGPVDDRALVFKLEVDAELGAPTVVLPRSWTEPAGAFCVDTGAIVLEGGIDAEEPRRQRWALDVRDVRIARLDQNMTLAGNVIAPFAVSLGVNLAKPRAPPVDLKLTLSPLSLVLSPATVEELLELAALIADGLPSEEGDLPRLEPPPPAVVQIEEDEQEVVVPQQKHKATTLGLAAELPLVELKVMSLTGLAYVAKVEMLKVGLDARGAGGVALDVALRSISLDDVGANFSIIESFGAADSRETAKSAKAARAQLPEVAGEAASITNNDDALLAVSLVTGPSTDGGAASTKITLSFSTLRAKCGAGTLLPLEPLVTHLFRGLAAFSKKKAPKSKTTTTTHHPTTTTRQQPPPLPNVCVVATIGEISAVLLDEAGQTPVASASLRGTAVLWVSTSEGNNQTAVRVAALAVDDARPPELSRDVFEHVVVPKCRDADEMLASIDFKDDGKHRDVVALVRPVSLYVLPEPVYASLGAVMALVRALGTVFSRGGGGGGSGEDDEQPARARTTTMPPPPPEIEKEPARSLRLNAQLPEAELILVRDASKRDSEALILRLGAEATLDSGPAGGGESHVGVEASVNDLSVLLAEDGVHGGGRSPLPLLDPTSAAFALVRRLDKDGDALTTVLQVTKFTQVVVRVSYRDILAVVAMVAALSPSVKLEEEEEEEDNLQKNKEPPRPRTTVPKQEATKVAKVEVVGKASGARVTLVDDSLGASVPVLAVSMGVLEMGPASRSVAREGWTPQMAAVASCSFSASSFNRECLVYEPLVREFGVNVEVDVAADPRTGATDRRIFVSTNEVVEVVCSATFVTDLVRLVGRLKSEIATRDATKLEAVRDAPPLLVANETELDLRCRVSDDDDDDGPWFDLGPGARVAIPSKHSAGLLDAPPAMDVANRVGVKPDFLLSRLVSCSPHRSVRRGLGPSRTLSHGVAWHVGFDDDTGRVLARLRSRVTVSNRTSVAWEIAALDVQQQKCLVVGAKATVPLPLELARRGVGLRLRRHDSNWNWSETDAPLLVWDDKEDDEAIPRAQSGTDLMNAAFGGGKPTTTKEGRRDAKKRLVTTAGRGVPAAQHVIFGTARVPLPSSSAVEDYEMKIMVSPPVTVRSKVPCGVVVTLATADAEARLRVGPGENASCCDLDVAKSGVWVACRVAAFRGKCETKLTRKNAAKRAHRGAAHDSTTPGLFDVTLRRPGTDETFKLELRVERRHRGLGLELTISCPLWIVDKTGRGLGAALSPPQMYDQLSESLFGGGEAARPVLEKTTSRRPGLIPEEKETRQRVPTAALLGVDVWVASQRQHVVAGPAVRGDPAYAEGSSVPYVFASVPSVLASAFRLLTHDAERGGPGNQPAIFSKLTQQHQQRMRRAGLESQAAKERRQLKYITIRNSNNDNVVLEVFVAIDARVERQPEWLLDGGAFARAPEVDAVNVCRKRGPLSLRQADDVRPYVVWRAEVPPGGSEVHLGPNDDQAMYLVFLRFGDGEEEEPAALSNDAASSLNDAAAGDDWLASWPGAEWLEGTRLLCSADGKFALCSRRGAWSSRLAVGASSFPVAIEDSRSGELLELEVRPSPLRGKFANFGTLVEIAPRFAVWNVDEVPLFARQKGSVDATRLEAGRAVPWHWPDRRLSRELEFGIMGGDVWTVGAVPIETVGGYALLASADDRVVFRVEVELNSDLAAPPHESVVVYVCLEKPETALFAARNDDAEVDVVLSQGTRTLARVAPGERRLFGWANPLQTRNNLDISVAGGEGISATVDMVRSETQIDDALTASVRVVDGTRVVAVGPVVVGPAIEPTKPIAAKAVVFRVKGLGLSVVALDADEIRRELLYARLSEAEVSIASSSSTDEFELKVRAFQLDNHVPNALWPTFVAPDADHDDLVWVSAVAARHSDGSTSLRYLSARVLPLDLRADFSSLTALASALTSIPLEALNSDEALAETRPAAWAASKLRLSDDDDDLEKKKKKNDVRAARARALRPRGYIEQLQLHPMEATISFEPTPAEEHEVRLSLLSYVQTLVSISNASVRLNSFIVEQAVEAPATLVPRILRHYVLQILSQLHRIVGSLASIGSPVNLVDSIGGGVKQFFYAPAMGIVQSPEAFATGVFKGTTGLVGNVVGGVTKSVAGIGNAVSANVSMLSGDKEYIAQREARRRQFAAESGGVTAGVVAGGTSVVRGIAEGVSGVFLKPIEGAHKGGALGAVKGFAQGVAGVAVKPVVGILDGAGNVLQGVSQTATNAKLVHHVRPTLRLTQIPDSDSFFIPTL</sequence>
<feature type="region of interest" description="Disordered" evidence="3">
    <location>
        <begin position="1700"/>
        <end position="1720"/>
    </location>
</feature>
<dbReference type="InterPro" id="IPR026847">
    <property type="entry name" value="VPS13"/>
</dbReference>
<feature type="compositionally biased region" description="Basic and acidic residues" evidence="3">
    <location>
        <begin position="1336"/>
        <end position="1345"/>
    </location>
</feature>
<feature type="region of interest" description="Disordered" evidence="3">
    <location>
        <begin position="1157"/>
        <end position="1189"/>
    </location>
</feature>
<dbReference type="PANTHER" id="PTHR16166">
    <property type="entry name" value="VACUOLAR PROTEIN SORTING-ASSOCIATED PROTEIN VPS13"/>
    <property type="match status" value="1"/>
</dbReference>
<protein>
    <recommendedName>
        <fullName evidence="4">Chorein N-terminal domain-containing protein</fullName>
    </recommendedName>
</protein>
<feature type="region of interest" description="Disordered" evidence="3">
    <location>
        <begin position="1325"/>
        <end position="1354"/>
    </location>
</feature>
<evidence type="ECO:0000313" key="5">
    <source>
        <dbReference type="EMBL" id="KAJ8600557.1"/>
    </source>
</evidence>
<evidence type="ECO:0000256" key="3">
    <source>
        <dbReference type="SAM" id="MobiDB-lite"/>
    </source>
</evidence>
<comment type="caution">
    <text evidence="5">The sequence shown here is derived from an EMBL/GenBank/DDBJ whole genome shotgun (WGS) entry which is preliminary data.</text>
</comment>
<name>A0AAD7U939_9STRA</name>
<reference evidence="5" key="1">
    <citation type="submission" date="2023-01" db="EMBL/GenBank/DDBJ databases">
        <title>Metagenome sequencing of chrysophaentin producing Chrysophaeum taylorii.</title>
        <authorList>
            <person name="Davison J."/>
            <person name="Bewley C."/>
        </authorList>
    </citation>
    <scope>NUCLEOTIDE SEQUENCE</scope>
    <source>
        <strain evidence="5">NIES-1699</strain>
    </source>
</reference>
<evidence type="ECO:0000313" key="6">
    <source>
        <dbReference type="Proteomes" id="UP001230188"/>
    </source>
</evidence>
<dbReference type="Proteomes" id="UP001230188">
    <property type="component" value="Unassembled WGS sequence"/>
</dbReference>
<dbReference type="InterPro" id="IPR026854">
    <property type="entry name" value="VPS13_N"/>
</dbReference>
<feature type="domain" description="Chorein N-terminal" evidence="4">
    <location>
        <begin position="4"/>
        <end position="450"/>
    </location>
</feature>